<protein>
    <submittedName>
        <fullName evidence="1">Uncharacterized protein</fullName>
    </submittedName>
</protein>
<sequence>MQGTYDLATHLCARLRVTHG</sequence>
<dbReference type="Proteomes" id="UP000032142">
    <property type="component" value="Unassembled WGS sequence"/>
</dbReference>
<evidence type="ECO:0000313" key="1">
    <source>
        <dbReference type="EMBL" id="KHG25279.1"/>
    </source>
</evidence>
<gene>
    <name evidence="1" type="ORF">F383_31804</name>
</gene>
<dbReference type="AlphaFoldDB" id="A0A0B0PLH7"/>
<evidence type="ECO:0000313" key="2">
    <source>
        <dbReference type="Proteomes" id="UP000032142"/>
    </source>
</evidence>
<proteinExistence type="predicted"/>
<organism evidence="1 2">
    <name type="scientific">Gossypium arboreum</name>
    <name type="common">Tree cotton</name>
    <name type="synonym">Gossypium nanking</name>
    <dbReference type="NCBI Taxonomy" id="29729"/>
    <lineage>
        <taxon>Eukaryota</taxon>
        <taxon>Viridiplantae</taxon>
        <taxon>Streptophyta</taxon>
        <taxon>Embryophyta</taxon>
        <taxon>Tracheophyta</taxon>
        <taxon>Spermatophyta</taxon>
        <taxon>Magnoliopsida</taxon>
        <taxon>eudicotyledons</taxon>
        <taxon>Gunneridae</taxon>
        <taxon>Pentapetalae</taxon>
        <taxon>rosids</taxon>
        <taxon>malvids</taxon>
        <taxon>Malvales</taxon>
        <taxon>Malvaceae</taxon>
        <taxon>Malvoideae</taxon>
        <taxon>Gossypium</taxon>
    </lineage>
</organism>
<accession>A0A0B0PLH7</accession>
<keyword evidence="2" id="KW-1185">Reference proteome</keyword>
<dbReference type="EMBL" id="KN431858">
    <property type="protein sequence ID" value="KHG25279.1"/>
    <property type="molecule type" value="Genomic_DNA"/>
</dbReference>
<reference evidence="2" key="1">
    <citation type="submission" date="2014-09" db="EMBL/GenBank/DDBJ databases">
        <authorList>
            <person name="Mudge J."/>
            <person name="Ramaraj T."/>
            <person name="Lindquist I.E."/>
            <person name="Bharti A.K."/>
            <person name="Sundararajan A."/>
            <person name="Cameron C.T."/>
            <person name="Woodward J.E."/>
            <person name="May G.D."/>
            <person name="Brubaker C."/>
            <person name="Broadhvest J."/>
            <person name="Wilkins T.A."/>
        </authorList>
    </citation>
    <scope>NUCLEOTIDE SEQUENCE</scope>
    <source>
        <strain evidence="2">cv. AKA8401</strain>
    </source>
</reference>
<name>A0A0B0PLH7_GOSAR</name>